<evidence type="ECO:0008006" key="4">
    <source>
        <dbReference type="Google" id="ProtNLM"/>
    </source>
</evidence>
<gene>
    <name evidence="2" type="ORF">PEVE_00041349</name>
</gene>
<sequence>MLKEFVESKIKDKSPSLSDLRSVALCLIGYDGFFCFSEFFPSYVSIFLESSKCNQFRDGAWIVIARTDLPTCPVKALEDYISEAQINLSEDLPPFRALATPRSKEKVRSQGICQTSARE</sequence>
<evidence type="ECO:0000256" key="1">
    <source>
        <dbReference type="SAM" id="MobiDB-lite"/>
    </source>
</evidence>
<dbReference type="InterPro" id="IPR013762">
    <property type="entry name" value="Integrase-like_cat_sf"/>
</dbReference>
<comment type="caution">
    <text evidence="2">The sequence shown here is derived from an EMBL/GenBank/DDBJ whole genome shotgun (WGS) entry which is preliminary data.</text>
</comment>
<dbReference type="Gene3D" id="1.10.443.10">
    <property type="entry name" value="Intergrase catalytic core"/>
    <property type="match status" value="1"/>
</dbReference>
<evidence type="ECO:0000313" key="3">
    <source>
        <dbReference type="Proteomes" id="UP001159427"/>
    </source>
</evidence>
<keyword evidence="3" id="KW-1185">Reference proteome</keyword>
<feature type="non-terminal residue" evidence="2">
    <location>
        <position position="119"/>
    </location>
</feature>
<accession>A0ABN8NCL2</accession>
<proteinExistence type="predicted"/>
<dbReference type="Proteomes" id="UP001159427">
    <property type="component" value="Unassembled WGS sequence"/>
</dbReference>
<protein>
    <recommendedName>
        <fullName evidence="4">MutS-like protein</fullName>
    </recommendedName>
</protein>
<reference evidence="2 3" key="1">
    <citation type="submission" date="2022-05" db="EMBL/GenBank/DDBJ databases">
        <authorList>
            <consortium name="Genoscope - CEA"/>
            <person name="William W."/>
        </authorList>
    </citation>
    <scope>NUCLEOTIDE SEQUENCE [LARGE SCALE GENOMIC DNA]</scope>
</reference>
<name>A0ABN8NCL2_9CNID</name>
<organism evidence="2 3">
    <name type="scientific">Porites evermanni</name>
    <dbReference type="NCBI Taxonomy" id="104178"/>
    <lineage>
        <taxon>Eukaryota</taxon>
        <taxon>Metazoa</taxon>
        <taxon>Cnidaria</taxon>
        <taxon>Anthozoa</taxon>
        <taxon>Hexacorallia</taxon>
        <taxon>Scleractinia</taxon>
        <taxon>Fungiina</taxon>
        <taxon>Poritidae</taxon>
        <taxon>Porites</taxon>
    </lineage>
</organism>
<feature type="region of interest" description="Disordered" evidence="1">
    <location>
        <begin position="100"/>
        <end position="119"/>
    </location>
</feature>
<evidence type="ECO:0000313" key="2">
    <source>
        <dbReference type="EMBL" id="CAH3046821.1"/>
    </source>
</evidence>
<dbReference type="EMBL" id="CALNXI010000783">
    <property type="protein sequence ID" value="CAH3046821.1"/>
    <property type="molecule type" value="Genomic_DNA"/>
</dbReference>